<dbReference type="AlphaFoldDB" id="A0A6G9Z7E5"/>
<dbReference type="PANTHER" id="PTHR44196:SF1">
    <property type="entry name" value="DEHYDROGENASE_REDUCTASE SDR FAMILY MEMBER 7B"/>
    <property type="match status" value="1"/>
</dbReference>
<dbReference type="PANTHER" id="PTHR44196">
    <property type="entry name" value="DEHYDROGENASE/REDUCTASE SDR FAMILY MEMBER 7B"/>
    <property type="match status" value="1"/>
</dbReference>
<feature type="region of interest" description="Disordered" evidence="4">
    <location>
        <begin position="290"/>
        <end position="310"/>
    </location>
</feature>
<sequence>MKNFTGRTAAITGAGSGIGRALAVRLAAQGCHLALSDINGDGLAATKALLAATGVEITTTIVDVADREQVEKWATDTAAYFEAVHLVFNNAGVAQGGSVTANSYADYEWVLAINLWGVIHGTKAFLPHLIRTGDGHIINISSVFGLQSQPATSAYNTSKFAVRGFTEALRQELDLLHNGVSATCVHPGGIRTEIVHTARVGHGFDELFGQAGHRVLDLFDSMLLTSPDKAAQTILHGIRRDARRILIGADARIIDWEQRLLPTAYQRLNTALITGLGALLARLPQRDRIPADAAADSPARSQDARSASSR</sequence>
<proteinExistence type="inferred from homology"/>
<name>A0A6G9Z7E5_9NOCA</name>
<comment type="similarity">
    <text evidence="1 3">Belongs to the short-chain dehydrogenases/reductases (SDR) family.</text>
</comment>
<dbReference type="PROSITE" id="PS00061">
    <property type="entry name" value="ADH_SHORT"/>
    <property type="match status" value="1"/>
</dbReference>
<accession>A0A6G9Z7E5</accession>
<feature type="compositionally biased region" description="Low complexity" evidence="4">
    <location>
        <begin position="291"/>
        <end position="310"/>
    </location>
</feature>
<dbReference type="SUPFAM" id="SSF51735">
    <property type="entry name" value="NAD(P)-binding Rossmann-fold domains"/>
    <property type="match status" value="1"/>
</dbReference>
<dbReference type="GO" id="GO:0016020">
    <property type="term" value="C:membrane"/>
    <property type="evidence" value="ECO:0007669"/>
    <property type="project" value="TreeGrafter"/>
</dbReference>
<evidence type="ECO:0000256" key="2">
    <source>
        <dbReference type="ARBA" id="ARBA00023002"/>
    </source>
</evidence>
<keyword evidence="2" id="KW-0560">Oxidoreductase</keyword>
<evidence type="ECO:0000313" key="7">
    <source>
        <dbReference type="Proteomes" id="UP000500953"/>
    </source>
</evidence>
<dbReference type="InterPro" id="IPR036291">
    <property type="entry name" value="NAD(P)-bd_dom_sf"/>
</dbReference>
<dbReference type="SMART" id="SM00822">
    <property type="entry name" value="PKS_KR"/>
    <property type="match status" value="1"/>
</dbReference>
<dbReference type="PRINTS" id="PR00081">
    <property type="entry name" value="GDHRDH"/>
</dbReference>
<protein>
    <submittedName>
        <fullName evidence="6">SDR family NAD(P)-dependent oxidoreductase</fullName>
    </submittedName>
</protein>
<dbReference type="Gene3D" id="3.40.50.720">
    <property type="entry name" value="NAD(P)-binding Rossmann-like Domain"/>
    <property type="match status" value="1"/>
</dbReference>
<dbReference type="EMBL" id="CP046173">
    <property type="protein sequence ID" value="QIS21412.1"/>
    <property type="molecule type" value="Genomic_DNA"/>
</dbReference>
<dbReference type="Pfam" id="PF00106">
    <property type="entry name" value="adh_short"/>
    <property type="match status" value="1"/>
</dbReference>
<feature type="domain" description="Ketoreductase" evidence="5">
    <location>
        <begin position="7"/>
        <end position="193"/>
    </location>
</feature>
<dbReference type="RefSeq" id="WP_167488705.1">
    <property type="nucleotide sequence ID" value="NZ_CP046173.1"/>
</dbReference>
<dbReference type="InterPro" id="IPR002347">
    <property type="entry name" value="SDR_fam"/>
</dbReference>
<evidence type="ECO:0000256" key="4">
    <source>
        <dbReference type="SAM" id="MobiDB-lite"/>
    </source>
</evidence>
<dbReference type="InterPro" id="IPR020904">
    <property type="entry name" value="Sc_DH/Rdtase_CS"/>
</dbReference>
<gene>
    <name evidence="6" type="ORF">F6W96_26825</name>
</gene>
<organism evidence="6 7">
    <name type="scientific">Nocardia terpenica</name>
    <dbReference type="NCBI Taxonomy" id="455432"/>
    <lineage>
        <taxon>Bacteria</taxon>
        <taxon>Bacillati</taxon>
        <taxon>Actinomycetota</taxon>
        <taxon>Actinomycetes</taxon>
        <taxon>Mycobacteriales</taxon>
        <taxon>Nocardiaceae</taxon>
        <taxon>Nocardia</taxon>
    </lineage>
</organism>
<evidence type="ECO:0000256" key="1">
    <source>
        <dbReference type="ARBA" id="ARBA00006484"/>
    </source>
</evidence>
<evidence type="ECO:0000259" key="5">
    <source>
        <dbReference type="SMART" id="SM00822"/>
    </source>
</evidence>
<dbReference type="InterPro" id="IPR057326">
    <property type="entry name" value="KR_dom"/>
</dbReference>
<reference evidence="6 7" key="1">
    <citation type="journal article" date="2019" name="ACS Chem. Biol.">
        <title>Identification and Mobilization of a Cryptic Antibiotic Biosynthesis Gene Locus from a Human-Pathogenic Nocardia Isolate.</title>
        <authorList>
            <person name="Herisse M."/>
            <person name="Ishida K."/>
            <person name="Porter J.L."/>
            <person name="Howden B."/>
            <person name="Hertweck C."/>
            <person name="Stinear T.P."/>
            <person name="Pidot S.J."/>
        </authorList>
    </citation>
    <scope>NUCLEOTIDE SEQUENCE [LARGE SCALE GENOMIC DNA]</scope>
    <source>
        <strain evidence="6 7">AUSMDU00012715</strain>
    </source>
</reference>
<dbReference type="Proteomes" id="UP000500953">
    <property type="component" value="Chromosome"/>
</dbReference>
<dbReference type="PRINTS" id="PR00080">
    <property type="entry name" value="SDRFAMILY"/>
</dbReference>
<dbReference type="GO" id="GO:0016491">
    <property type="term" value="F:oxidoreductase activity"/>
    <property type="evidence" value="ECO:0007669"/>
    <property type="project" value="UniProtKB-KW"/>
</dbReference>
<evidence type="ECO:0000256" key="3">
    <source>
        <dbReference type="RuleBase" id="RU000363"/>
    </source>
</evidence>
<dbReference type="CDD" id="cd05233">
    <property type="entry name" value="SDR_c"/>
    <property type="match status" value="1"/>
</dbReference>
<evidence type="ECO:0000313" key="6">
    <source>
        <dbReference type="EMBL" id="QIS21412.1"/>
    </source>
</evidence>